<dbReference type="Proteomes" id="UP000003288">
    <property type="component" value="Unassembled WGS sequence"/>
</dbReference>
<comment type="caution">
    <text evidence="1">The sequence shown here is derived from an EMBL/GenBank/DDBJ whole genome shotgun (WGS) entry which is preliminary data.</text>
</comment>
<accession>A0AAI9AHT8</accession>
<dbReference type="AlphaFoldDB" id="A0AAI9AHT8"/>
<dbReference type="InterPro" id="IPR036746">
    <property type="entry name" value="TT1725-like_sf"/>
</dbReference>
<protein>
    <recommendedName>
        <fullName evidence="3">DUF503 domain-containing protein</fullName>
    </recommendedName>
</protein>
<evidence type="ECO:0008006" key="3">
    <source>
        <dbReference type="Google" id="ProtNLM"/>
    </source>
</evidence>
<organism evidence="1 2">
    <name type="scientific">Caminibacter mediatlanticus TB-2</name>
    <dbReference type="NCBI Taxonomy" id="391592"/>
    <lineage>
        <taxon>Bacteria</taxon>
        <taxon>Pseudomonadati</taxon>
        <taxon>Campylobacterota</taxon>
        <taxon>Epsilonproteobacteria</taxon>
        <taxon>Nautiliales</taxon>
        <taxon>Nautiliaceae</taxon>
        <taxon>Caminibacter</taxon>
    </lineage>
</organism>
<dbReference type="SUPFAM" id="SSF103007">
    <property type="entry name" value="Hypothetical protein TT1725"/>
    <property type="match status" value="1"/>
</dbReference>
<dbReference type="Gene3D" id="3.30.70.1120">
    <property type="entry name" value="TT1725-like"/>
    <property type="match status" value="1"/>
</dbReference>
<dbReference type="EMBL" id="ABCJ01000002">
    <property type="protein sequence ID" value="EDM23892.1"/>
    <property type="molecule type" value="Genomic_DNA"/>
</dbReference>
<evidence type="ECO:0000313" key="1">
    <source>
        <dbReference type="EMBL" id="EDM23892.1"/>
    </source>
</evidence>
<name>A0AAI9AHT8_9BACT</name>
<gene>
    <name evidence="1" type="ORF">CMTB2_06551</name>
</gene>
<sequence>MVITNLILDFDLPFVFSLKERRKIINSIKDKFKKFNISILDISGEYPKEASIAICYLAHNEKQAHQIKERIEEFLYKNFPEIEFNIEYEII</sequence>
<dbReference type="RefSeq" id="WP_007473836.1">
    <property type="nucleotide sequence ID" value="NZ_ABCJ01000002.1"/>
</dbReference>
<proteinExistence type="predicted"/>
<reference evidence="1 2" key="1">
    <citation type="journal article" date="2011" name="Stand. Genomic Sci.">
        <title>Draft genome sequence of Caminibacter mediatlanticus strain TB-2, an epsilonproteobacterium isolated from a deep-sea hydrothermal vent.</title>
        <authorList>
            <person name="Giovannelli D."/>
            <person name="Ferriera S."/>
            <person name="Johnson J."/>
            <person name="Kravitz S."/>
            <person name="Perez-Rodriguez I."/>
            <person name="Ricci J."/>
            <person name="O'Brien C."/>
            <person name="Voordeckers J.W."/>
            <person name="Bini E."/>
            <person name="Vetriani C."/>
        </authorList>
    </citation>
    <scope>NUCLEOTIDE SEQUENCE [LARGE SCALE GENOMIC DNA]</scope>
    <source>
        <strain evidence="1 2">TB-2</strain>
    </source>
</reference>
<dbReference type="InterPro" id="IPR007546">
    <property type="entry name" value="DUF503"/>
</dbReference>
<dbReference type="Pfam" id="PF04456">
    <property type="entry name" value="DUF503"/>
    <property type="match status" value="1"/>
</dbReference>
<evidence type="ECO:0000313" key="2">
    <source>
        <dbReference type="Proteomes" id="UP000003288"/>
    </source>
</evidence>